<evidence type="ECO:0000313" key="2">
    <source>
        <dbReference type="EMBL" id="KAK4512653.1"/>
    </source>
</evidence>
<dbReference type="Proteomes" id="UP001304243">
    <property type="component" value="Unassembled WGS sequence"/>
</dbReference>
<dbReference type="AlphaFoldDB" id="A0AAN7D9G0"/>
<dbReference type="RefSeq" id="XP_064679319.1">
    <property type="nucleotide sequence ID" value="XM_064822719.1"/>
</dbReference>
<keyword evidence="1" id="KW-0175">Coiled coil</keyword>
<gene>
    <name evidence="2" type="ORF">ATC70_003357</name>
</gene>
<dbReference type="GeneID" id="89947059"/>
<proteinExistence type="predicted"/>
<name>A0AAN7D9G0_9FUNG</name>
<dbReference type="EMBL" id="JASEJX010000021">
    <property type="protein sequence ID" value="KAK4512653.1"/>
    <property type="molecule type" value="Genomic_DNA"/>
</dbReference>
<protein>
    <submittedName>
        <fullName evidence="2">Uncharacterized protein</fullName>
    </submittedName>
</protein>
<keyword evidence="3" id="KW-1185">Reference proteome</keyword>
<evidence type="ECO:0000313" key="3">
    <source>
        <dbReference type="Proteomes" id="UP001304243"/>
    </source>
</evidence>
<sequence>MAKANPKNEVSAKPKFQQTRLCFAPVSSPSTIAKKKDNYAEKLEREILDLKITINQELNEHEDLCKKCDMSRPRIHCTALKSNSTEPCTYSFCDACVKEWASEDMNWIENNDADYVCRNGDTVQHRPDVSSFKWACLVCRGLCRCGYCSKQPVPKKKGSKLLFNMAPFKPINPPKLEQLELLYSEEEIWMRLQIREFVFRFGELYGLDDRVLTNLQNVQGDWKIKRLGAYLVYHCLYIMSQSTEYEAPLSPLTEETIPQKAKAILDGWIKEKKLAAYYLDNESRNQALMCTLTTEGMTCRRWQDVAELLALAEHEDIPIPTYPLKKPSVENEDDQEYDAMDIDEEEELLNEIERYRKPVRNTALLPAQTELKLVYMLLELLLYHTQIRQSLNVPNHGGSANKEVRDMVLELKKHMKEYNVEATQNKSKRYKLTTRISQLMAVRGKREELKNAQIELDELDMLIRDERIDLETKKIQLDVASAKSQKRMEPAGVDMLGNEYWIFNDLLDHLSHASDYRNSEQCWAYGIVIIGPGFLHPEDHDVQWWYIKGTQNMSHLVKWLQQQTDEKGTGDLVKKIKGRIDHLAALECVVYGEGFFSV</sequence>
<comment type="caution">
    <text evidence="2">The sequence shown here is derived from an EMBL/GenBank/DDBJ whole genome shotgun (WGS) entry which is preliminary data.</text>
</comment>
<organism evidence="2 3">
    <name type="scientific">Mucor velutinosus</name>
    <dbReference type="NCBI Taxonomy" id="708070"/>
    <lineage>
        <taxon>Eukaryota</taxon>
        <taxon>Fungi</taxon>
        <taxon>Fungi incertae sedis</taxon>
        <taxon>Mucoromycota</taxon>
        <taxon>Mucoromycotina</taxon>
        <taxon>Mucoromycetes</taxon>
        <taxon>Mucorales</taxon>
        <taxon>Mucorineae</taxon>
        <taxon>Mucoraceae</taxon>
        <taxon>Mucor</taxon>
    </lineage>
</organism>
<feature type="coiled-coil region" evidence="1">
    <location>
        <begin position="401"/>
        <end position="469"/>
    </location>
</feature>
<reference evidence="2 3" key="1">
    <citation type="submission" date="2022-11" db="EMBL/GenBank/DDBJ databases">
        <title>Mucor velutinosus strain NIH1002 WGS.</title>
        <authorList>
            <person name="Subramanian P."/>
            <person name="Mullikin J.C."/>
            <person name="Segre J.A."/>
            <person name="Zelazny A.M."/>
        </authorList>
    </citation>
    <scope>NUCLEOTIDE SEQUENCE [LARGE SCALE GENOMIC DNA]</scope>
    <source>
        <strain evidence="2 3">NIH1002</strain>
    </source>
</reference>
<accession>A0AAN7D9G0</accession>
<evidence type="ECO:0000256" key="1">
    <source>
        <dbReference type="SAM" id="Coils"/>
    </source>
</evidence>